<evidence type="ECO:0000313" key="2">
    <source>
        <dbReference type="EMBL" id="KAJ3485094.1"/>
    </source>
</evidence>
<reference evidence="2" key="1">
    <citation type="submission" date="2022-07" db="EMBL/GenBank/DDBJ databases">
        <title>Genome Sequence of Physisporinus lineatus.</title>
        <authorList>
            <person name="Buettner E."/>
        </authorList>
    </citation>
    <scope>NUCLEOTIDE SEQUENCE</scope>
    <source>
        <strain evidence="2">VT162</strain>
    </source>
</reference>
<dbReference type="GO" id="GO:0005524">
    <property type="term" value="F:ATP binding"/>
    <property type="evidence" value="ECO:0007669"/>
    <property type="project" value="InterPro"/>
</dbReference>
<dbReference type="Gene3D" id="1.10.510.10">
    <property type="entry name" value="Transferase(Phosphotransferase) domain 1"/>
    <property type="match status" value="1"/>
</dbReference>
<accession>A0AAD5V847</accession>
<dbReference type="InterPro" id="IPR008266">
    <property type="entry name" value="Tyr_kinase_AS"/>
</dbReference>
<evidence type="ECO:0000313" key="3">
    <source>
        <dbReference type="Proteomes" id="UP001212997"/>
    </source>
</evidence>
<evidence type="ECO:0000259" key="1">
    <source>
        <dbReference type="PROSITE" id="PS50011"/>
    </source>
</evidence>
<comment type="caution">
    <text evidence="2">The sequence shown here is derived from an EMBL/GenBank/DDBJ whole genome shotgun (WGS) entry which is preliminary data.</text>
</comment>
<dbReference type="AlphaFoldDB" id="A0AAD5V847"/>
<dbReference type="PANTHER" id="PTHR44329">
    <property type="entry name" value="SERINE/THREONINE-PROTEIN KINASE TNNI3K-RELATED"/>
    <property type="match status" value="1"/>
</dbReference>
<gene>
    <name evidence="2" type="ORF">NLI96_g5191</name>
</gene>
<dbReference type="PROSITE" id="PS00109">
    <property type="entry name" value="PROTEIN_KINASE_TYR"/>
    <property type="match status" value="1"/>
</dbReference>
<dbReference type="PROSITE" id="PS50011">
    <property type="entry name" value="PROTEIN_KINASE_DOM"/>
    <property type="match status" value="1"/>
</dbReference>
<dbReference type="EMBL" id="JANAWD010000165">
    <property type="protein sequence ID" value="KAJ3485094.1"/>
    <property type="molecule type" value="Genomic_DNA"/>
</dbReference>
<keyword evidence="3" id="KW-1185">Reference proteome</keyword>
<dbReference type="InterPro" id="IPR051681">
    <property type="entry name" value="Ser/Thr_Kinases-Pseudokinases"/>
</dbReference>
<sequence length="168" mass="18412">MVPSKIPGAKKLFYREAVLWYNTNHTHILKFHGVFGQIGDPSGLCMVLQWAENQDLSKYLDILVTQQHLSGQEYISTVNLWLYGIAQGVQCLHGCGIVHGDLRAVNVLIDVTGTVLLADFGLSVIADVGNSFTETHGINALPWTSPELIKSGDDAQGVRPTFESDIYA</sequence>
<dbReference type="InterPro" id="IPR000719">
    <property type="entry name" value="Prot_kinase_dom"/>
</dbReference>
<feature type="domain" description="Protein kinase" evidence="1">
    <location>
        <begin position="1"/>
        <end position="168"/>
    </location>
</feature>
<name>A0AAD5V847_9APHY</name>
<organism evidence="2 3">
    <name type="scientific">Meripilus lineatus</name>
    <dbReference type="NCBI Taxonomy" id="2056292"/>
    <lineage>
        <taxon>Eukaryota</taxon>
        <taxon>Fungi</taxon>
        <taxon>Dikarya</taxon>
        <taxon>Basidiomycota</taxon>
        <taxon>Agaricomycotina</taxon>
        <taxon>Agaricomycetes</taxon>
        <taxon>Polyporales</taxon>
        <taxon>Meripilaceae</taxon>
        <taxon>Meripilus</taxon>
    </lineage>
</organism>
<proteinExistence type="predicted"/>
<dbReference type="SUPFAM" id="SSF56112">
    <property type="entry name" value="Protein kinase-like (PK-like)"/>
    <property type="match status" value="1"/>
</dbReference>
<dbReference type="CDD" id="cd00180">
    <property type="entry name" value="PKc"/>
    <property type="match status" value="1"/>
</dbReference>
<dbReference type="InterPro" id="IPR011009">
    <property type="entry name" value="Kinase-like_dom_sf"/>
</dbReference>
<dbReference type="Proteomes" id="UP001212997">
    <property type="component" value="Unassembled WGS sequence"/>
</dbReference>
<dbReference type="InterPro" id="IPR001245">
    <property type="entry name" value="Ser-Thr/Tyr_kinase_cat_dom"/>
</dbReference>
<dbReference type="Pfam" id="PF07714">
    <property type="entry name" value="PK_Tyr_Ser-Thr"/>
    <property type="match status" value="1"/>
</dbReference>
<dbReference type="GO" id="GO:0004674">
    <property type="term" value="F:protein serine/threonine kinase activity"/>
    <property type="evidence" value="ECO:0007669"/>
    <property type="project" value="TreeGrafter"/>
</dbReference>
<protein>
    <recommendedName>
        <fullName evidence="1">Protein kinase domain-containing protein</fullName>
    </recommendedName>
</protein>